<evidence type="ECO:0000313" key="6">
    <source>
        <dbReference type="EMBL" id="MDA5398938.1"/>
    </source>
</evidence>
<comment type="caution">
    <text evidence="6">The sequence shown here is derived from an EMBL/GenBank/DDBJ whole genome shotgun (WGS) entry which is preliminary data.</text>
</comment>
<accession>A0A9X3UGV7</accession>
<dbReference type="SMART" id="SM00448">
    <property type="entry name" value="REC"/>
    <property type="match status" value="1"/>
</dbReference>
<dbReference type="GO" id="GO:0003677">
    <property type="term" value="F:DNA binding"/>
    <property type="evidence" value="ECO:0007669"/>
    <property type="project" value="UniProtKB-KW"/>
</dbReference>
<feature type="domain" description="HTH luxR-type" evidence="4">
    <location>
        <begin position="151"/>
        <end position="216"/>
    </location>
</feature>
<sequence length="219" mass="23884">MAKPVEVVIVDDHQMFADGLAGLISGIGDHYRCTSIASPLTALRMFEEGRRFDLVISDLIMDSINGIAFVKALRARGARMPVLIISGISTAPPVEEALRLGAQGFIPKTASSAMLDEALDTVLAGDIFLPPKLWDIYEHNSRSPAAMRQGADETSVKLSQRQLEVLQLVSEGYSNRRVAGVLQVSENTIKTHVKRIFQILDVNTRAACVRRAQSLGLID</sequence>
<dbReference type="InterPro" id="IPR011006">
    <property type="entry name" value="CheY-like_superfamily"/>
</dbReference>
<dbReference type="PANTHER" id="PTHR45566">
    <property type="entry name" value="HTH-TYPE TRANSCRIPTIONAL REGULATOR YHJB-RELATED"/>
    <property type="match status" value="1"/>
</dbReference>
<dbReference type="SMART" id="SM00421">
    <property type="entry name" value="HTH_LUXR"/>
    <property type="match status" value="1"/>
</dbReference>
<dbReference type="PRINTS" id="PR00038">
    <property type="entry name" value="HTHLUXR"/>
</dbReference>
<dbReference type="InterPro" id="IPR058245">
    <property type="entry name" value="NreC/VraR/RcsB-like_REC"/>
</dbReference>
<evidence type="ECO:0000256" key="3">
    <source>
        <dbReference type="PROSITE-ProRule" id="PRU00169"/>
    </source>
</evidence>
<dbReference type="SUPFAM" id="SSF46894">
    <property type="entry name" value="C-terminal effector domain of the bipartite response regulators"/>
    <property type="match status" value="1"/>
</dbReference>
<proteinExistence type="predicted"/>
<evidence type="ECO:0000259" key="4">
    <source>
        <dbReference type="PROSITE" id="PS50043"/>
    </source>
</evidence>
<dbReference type="InterPro" id="IPR036388">
    <property type="entry name" value="WH-like_DNA-bd_sf"/>
</dbReference>
<evidence type="ECO:0000313" key="7">
    <source>
        <dbReference type="Proteomes" id="UP001151234"/>
    </source>
</evidence>
<gene>
    <name evidence="6" type="ORF">OQ273_10180</name>
</gene>
<dbReference type="CDD" id="cd06170">
    <property type="entry name" value="LuxR_C_like"/>
    <property type="match status" value="1"/>
</dbReference>
<dbReference type="InterPro" id="IPR001789">
    <property type="entry name" value="Sig_transdc_resp-reg_receiver"/>
</dbReference>
<keyword evidence="1 3" id="KW-0597">Phosphoprotein</keyword>
<protein>
    <submittedName>
        <fullName evidence="6">Response regulator transcription factor</fullName>
    </submittedName>
</protein>
<feature type="domain" description="Response regulatory" evidence="5">
    <location>
        <begin position="6"/>
        <end position="123"/>
    </location>
</feature>
<dbReference type="Pfam" id="PF00072">
    <property type="entry name" value="Response_reg"/>
    <property type="match status" value="1"/>
</dbReference>
<name>A0A9X3UGV7_9HYPH</name>
<dbReference type="SUPFAM" id="SSF52172">
    <property type="entry name" value="CheY-like"/>
    <property type="match status" value="1"/>
</dbReference>
<evidence type="ECO:0000259" key="5">
    <source>
        <dbReference type="PROSITE" id="PS50110"/>
    </source>
</evidence>
<dbReference type="InterPro" id="IPR000792">
    <property type="entry name" value="Tscrpt_reg_LuxR_C"/>
</dbReference>
<reference evidence="6" key="1">
    <citation type="submission" date="2022-11" db="EMBL/GenBank/DDBJ databases">
        <title>Draft genome sequence of Hoeflea poritis E7-10 and Hoeflea prorocentri PM5-8, separated from scleractinian coral Porites lutea and marine dinoflagellate.</title>
        <authorList>
            <person name="Zhang G."/>
            <person name="Wei Q."/>
            <person name="Cai L."/>
        </authorList>
    </citation>
    <scope>NUCLEOTIDE SEQUENCE</scope>
    <source>
        <strain evidence="6">PM5-8</strain>
    </source>
</reference>
<dbReference type="PANTHER" id="PTHR45566:SF2">
    <property type="entry name" value="NARL SUBFAMILY"/>
    <property type="match status" value="1"/>
</dbReference>
<dbReference type="PROSITE" id="PS50110">
    <property type="entry name" value="RESPONSE_REGULATORY"/>
    <property type="match status" value="1"/>
</dbReference>
<organism evidence="6 7">
    <name type="scientific">Hoeflea prorocentri</name>
    <dbReference type="NCBI Taxonomy" id="1922333"/>
    <lineage>
        <taxon>Bacteria</taxon>
        <taxon>Pseudomonadati</taxon>
        <taxon>Pseudomonadota</taxon>
        <taxon>Alphaproteobacteria</taxon>
        <taxon>Hyphomicrobiales</taxon>
        <taxon>Rhizobiaceae</taxon>
        <taxon>Hoeflea</taxon>
    </lineage>
</organism>
<dbReference type="Gene3D" id="3.40.50.2300">
    <property type="match status" value="1"/>
</dbReference>
<dbReference type="GO" id="GO:0000160">
    <property type="term" value="P:phosphorelay signal transduction system"/>
    <property type="evidence" value="ECO:0007669"/>
    <property type="project" value="InterPro"/>
</dbReference>
<evidence type="ECO:0000256" key="1">
    <source>
        <dbReference type="ARBA" id="ARBA00022553"/>
    </source>
</evidence>
<dbReference type="GO" id="GO:0006355">
    <property type="term" value="P:regulation of DNA-templated transcription"/>
    <property type="evidence" value="ECO:0007669"/>
    <property type="project" value="InterPro"/>
</dbReference>
<dbReference type="RefSeq" id="WP_267990381.1">
    <property type="nucleotide sequence ID" value="NZ_JAPJZI010000001.1"/>
</dbReference>
<dbReference type="InterPro" id="IPR051015">
    <property type="entry name" value="EvgA-like"/>
</dbReference>
<dbReference type="EMBL" id="JAPJZI010000001">
    <property type="protein sequence ID" value="MDA5398938.1"/>
    <property type="molecule type" value="Genomic_DNA"/>
</dbReference>
<dbReference type="Gene3D" id="1.10.10.10">
    <property type="entry name" value="Winged helix-like DNA-binding domain superfamily/Winged helix DNA-binding domain"/>
    <property type="match status" value="1"/>
</dbReference>
<dbReference type="AlphaFoldDB" id="A0A9X3UGV7"/>
<dbReference type="PROSITE" id="PS50043">
    <property type="entry name" value="HTH_LUXR_2"/>
    <property type="match status" value="1"/>
</dbReference>
<evidence type="ECO:0000256" key="2">
    <source>
        <dbReference type="ARBA" id="ARBA00023125"/>
    </source>
</evidence>
<keyword evidence="2" id="KW-0238">DNA-binding</keyword>
<dbReference type="InterPro" id="IPR016032">
    <property type="entry name" value="Sig_transdc_resp-reg_C-effctor"/>
</dbReference>
<dbReference type="CDD" id="cd17535">
    <property type="entry name" value="REC_NarL-like"/>
    <property type="match status" value="1"/>
</dbReference>
<dbReference type="Pfam" id="PF00196">
    <property type="entry name" value="GerE"/>
    <property type="match status" value="1"/>
</dbReference>
<feature type="modified residue" description="4-aspartylphosphate" evidence="3">
    <location>
        <position position="58"/>
    </location>
</feature>
<dbReference type="Proteomes" id="UP001151234">
    <property type="component" value="Unassembled WGS sequence"/>
</dbReference>
<keyword evidence="7" id="KW-1185">Reference proteome</keyword>